<organism evidence="1 2">
    <name type="scientific">Auriscalpium vulgare</name>
    <dbReference type="NCBI Taxonomy" id="40419"/>
    <lineage>
        <taxon>Eukaryota</taxon>
        <taxon>Fungi</taxon>
        <taxon>Dikarya</taxon>
        <taxon>Basidiomycota</taxon>
        <taxon>Agaricomycotina</taxon>
        <taxon>Agaricomycetes</taxon>
        <taxon>Russulales</taxon>
        <taxon>Auriscalpiaceae</taxon>
        <taxon>Auriscalpium</taxon>
    </lineage>
</organism>
<reference evidence="1" key="2">
    <citation type="journal article" date="2022" name="New Phytol.">
        <title>Evolutionary transition to the ectomycorrhizal habit in the genomes of a hyperdiverse lineage of mushroom-forming fungi.</title>
        <authorList>
            <person name="Looney B."/>
            <person name="Miyauchi S."/>
            <person name="Morin E."/>
            <person name="Drula E."/>
            <person name="Courty P.E."/>
            <person name="Kohler A."/>
            <person name="Kuo A."/>
            <person name="LaButti K."/>
            <person name="Pangilinan J."/>
            <person name="Lipzen A."/>
            <person name="Riley R."/>
            <person name="Andreopoulos W."/>
            <person name="He G."/>
            <person name="Johnson J."/>
            <person name="Nolan M."/>
            <person name="Tritt A."/>
            <person name="Barry K.W."/>
            <person name="Grigoriev I.V."/>
            <person name="Nagy L.G."/>
            <person name="Hibbett D."/>
            <person name="Henrissat B."/>
            <person name="Matheny P.B."/>
            <person name="Labbe J."/>
            <person name="Martin F.M."/>
        </authorList>
    </citation>
    <scope>NUCLEOTIDE SEQUENCE</scope>
    <source>
        <strain evidence="1">FP105234-sp</strain>
    </source>
</reference>
<comment type="caution">
    <text evidence="1">The sequence shown here is derived from an EMBL/GenBank/DDBJ whole genome shotgun (WGS) entry which is preliminary data.</text>
</comment>
<dbReference type="EMBL" id="MU276044">
    <property type="protein sequence ID" value="KAI0042869.1"/>
    <property type="molecule type" value="Genomic_DNA"/>
</dbReference>
<gene>
    <name evidence="1" type="ORF">FA95DRAFT_1584289</name>
</gene>
<proteinExistence type="predicted"/>
<evidence type="ECO:0000313" key="2">
    <source>
        <dbReference type="Proteomes" id="UP000814033"/>
    </source>
</evidence>
<name>A0ACB8RG47_9AGAM</name>
<protein>
    <submittedName>
        <fullName evidence="1">Macro domain-like protein</fullName>
    </submittedName>
</protein>
<reference evidence="1" key="1">
    <citation type="submission" date="2021-02" db="EMBL/GenBank/DDBJ databases">
        <authorList>
            <consortium name="DOE Joint Genome Institute"/>
            <person name="Ahrendt S."/>
            <person name="Looney B.P."/>
            <person name="Miyauchi S."/>
            <person name="Morin E."/>
            <person name="Drula E."/>
            <person name="Courty P.E."/>
            <person name="Chicoki N."/>
            <person name="Fauchery L."/>
            <person name="Kohler A."/>
            <person name="Kuo A."/>
            <person name="Labutti K."/>
            <person name="Pangilinan J."/>
            <person name="Lipzen A."/>
            <person name="Riley R."/>
            <person name="Andreopoulos W."/>
            <person name="He G."/>
            <person name="Johnson J."/>
            <person name="Barry K.W."/>
            <person name="Grigoriev I.V."/>
            <person name="Nagy L."/>
            <person name="Hibbett D."/>
            <person name="Henrissat B."/>
            <person name="Matheny P.B."/>
            <person name="Labbe J."/>
            <person name="Martin F."/>
        </authorList>
    </citation>
    <scope>NUCLEOTIDE SEQUENCE</scope>
    <source>
        <strain evidence="1">FP105234-sp</strain>
    </source>
</reference>
<evidence type="ECO:0000313" key="1">
    <source>
        <dbReference type="EMBL" id="KAI0042869.1"/>
    </source>
</evidence>
<keyword evidence="2" id="KW-1185">Reference proteome</keyword>
<dbReference type="Proteomes" id="UP000814033">
    <property type="component" value="Unassembled WGS sequence"/>
</dbReference>
<accession>A0ACB8RG47</accession>
<sequence>MSRVLGLKQIPTIRQLFDRTVLKPATTEPHFPPLASLLDRVSLLRGDITHVDVDAIVNAANRSLLGGGGVDGAIHRAAGPDLLEECRTLDGCDTGGAKITEGYELPARHVIHAVGPAFPSISTGVYGYPIEDATHIALAEVRQFLESEQGKDLERVVFVVFDEEDEEVYEELIPLYFPGQGAPEEEVQK</sequence>